<evidence type="ECO:0000256" key="7">
    <source>
        <dbReference type="ARBA" id="ARBA00022679"/>
    </source>
</evidence>
<evidence type="ECO:0000256" key="2">
    <source>
        <dbReference type="ARBA" id="ARBA00004323"/>
    </source>
</evidence>
<evidence type="ECO:0000313" key="18">
    <source>
        <dbReference type="Ensembl" id="ENSEBUP00000000267.1"/>
    </source>
</evidence>
<evidence type="ECO:0000256" key="1">
    <source>
        <dbReference type="ARBA" id="ARBA00001936"/>
    </source>
</evidence>
<dbReference type="GO" id="GO:0047220">
    <property type="term" value="F:galactosylxylosylprotein 3-beta-galactosyltransferase activity"/>
    <property type="evidence" value="ECO:0007669"/>
    <property type="project" value="UniProtKB-EC"/>
</dbReference>
<evidence type="ECO:0000256" key="3">
    <source>
        <dbReference type="ARBA" id="ARBA00004840"/>
    </source>
</evidence>
<dbReference type="EC" id="2.4.1.-" evidence="17"/>
<name>A0A8C4N1K0_EPTBU</name>
<feature type="transmembrane region" description="Helical" evidence="17">
    <location>
        <begin position="50"/>
        <end position="71"/>
    </location>
</feature>
<comment type="pathway">
    <text evidence="4">Glycan metabolism; heparan sulfate biosynthesis.</text>
</comment>
<evidence type="ECO:0000256" key="10">
    <source>
        <dbReference type="ARBA" id="ARBA00022989"/>
    </source>
</evidence>
<comment type="cofactor">
    <cofactor evidence="1">
        <name>Mn(2+)</name>
        <dbReference type="ChEBI" id="CHEBI:29035"/>
    </cofactor>
</comment>
<comment type="pathway">
    <text evidence="3">Glycan metabolism; chondroitin sulfate biosynthesis.</text>
</comment>
<evidence type="ECO:0000313" key="19">
    <source>
        <dbReference type="Proteomes" id="UP000694388"/>
    </source>
</evidence>
<comment type="subcellular location">
    <subcellularLocation>
        <location evidence="2 17">Golgi apparatus membrane</location>
        <topology evidence="2 17">Single-pass type II membrane protein</topology>
    </subcellularLocation>
</comment>
<reference evidence="18" key="1">
    <citation type="submission" date="2025-08" db="UniProtKB">
        <authorList>
            <consortium name="Ensembl"/>
        </authorList>
    </citation>
    <scope>IDENTIFICATION</scope>
</reference>
<keyword evidence="7" id="KW-0808">Transferase</keyword>
<evidence type="ECO:0000256" key="5">
    <source>
        <dbReference type="ARBA" id="ARBA00008661"/>
    </source>
</evidence>
<dbReference type="Proteomes" id="UP000694388">
    <property type="component" value="Unplaced"/>
</dbReference>
<protein>
    <recommendedName>
        <fullName evidence="17">Hexosyltransferase</fullName>
        <ecNumber evidence="17">2.4.1.-</ecNumber>
    </recommendedName>
</protein>
<keyword evidence="6 17" id="KW-0328">Glycosyltransferase</keyword>
<keyword evidence="11 17" id="KW-0333">Golgi apparatus</keyword>
<comment type="function">
    <text evidence="16">Beta-1,3-galactosyltransferase that transfers galactose from UDP-galactose to substrates with a terminal beta-linked galactose residue. Has a preference for galactose-beta-1,4-xylose that is found in the linker region of glycosaminoglycans, such as heparan sulfate and chondroitin sulfate. Has no activity towards substrates with terminal glucosamine or galactosamine residues.</text>
</comment>
<evidence type="ECO:0000256" key="8">
    <source>
        <dbReference type="ARBA" id="ARBA00022692"/>
    </source>
</evidence>
<comment type="catalytic activity">
    <reaction evidence="15">
        <text>3-O-(beta-D-galactosyl-(1-&gt;4)-beta-D-xylosyl)-L-seryl-[protein] + UDP-alpha-D-galactose = 3-O-(beta-D-galactosyl-(1-&gt;3)-beta-D-galactosyl-(1-&gt;4)-beta-D-xylosyl)-L-seryl-[protein] + UDP + H(+)</text>
        <dbReference type="Rhea" id="RHEA:11780"/>
        <dbReference type="Rhea" id="RHEA-COMP:12570"/>
        <dbReference type="Rhea" id="RHEA-COMP:12571"/>
        <dbReference type="ChEBI" id="CHEBI:15378"/>
        <dbReference type="ChEBI" id="CHEBI:58223"/>
        <dbReference type="ChEBI" id="CHEBI:66914"/>
        <dbReference type="ChEBI" id="CHEBI:132088"/>
        <dbReference type="ChEBI" id="CHEBI:132090"/>
        <dbReference type="EC" id="2.4.1.134"/>
    </reaction>
    <physiologicalReaction direction="left-to-right" evidence="15">
        <dbReference type="Rhea" id="RHEA:11781"/>
    </physiologicalReaction>
</comment>
<evidence type="ECO:0000256" key="6">
    <source>
        <dbReference type="ARBA" id="ARBA00022676"/>
    </source>
</evidence>
<evidence type="ECO:0000256" key="4">
    <source>
        <dbReference type="ARBA" id="ARBA00005093"/>
    </source>
</evidence>
<keyword evidence="13" id="KW-0325">Glycoprotein</keyword>
<keyword evidence="14" id="KW-0464">Manganese</keyword>
<dbReference type="InterPro" id="IPR002659">
    <property type="entry name" value="Glyco_trans_31"/>
</dbReference>
<evidence type="ECO:0000256" key="16">
    <source>
        <dbReference type="ARBA" id="ARBA00059399"/>
    </source>
</evidence>
<evidence type="ECO:0000256" key="13">
    <source>
        <dbReference type="ARBA" id="ARBA00023180"/>
    </source>
</evidence>
<evidence type="ECO:0000256" key="12">
    <source>
        <dbReference type="ARBA" id="ARBA00023136"/>
    </source>
</evidence>
<dbReference type="GO" id="GO:0006493">
    <property type="term" value="P:protein O-linked glycosylation"/>
    <property type="evidence" value="ECO:0007669"/>
    <property type="project" value="TreeGrafter"/>
</dbReference>
<evidence type="ECO:0000256" key="15">
    <source>
        <dbReference type="ARBA" id="ARBA00050105"/>
    </source>
</evidence>
<dbReference type="Gene3D" id="3.90.550.50">
    <property type="match status" value="1"/>
</dbReference>
<dbReference type="Ensembl" id="ENSEBUT00000000559.1">
    <property type="protein sequence ID" value="ENSEBUP00000000267.1"/>
    <property type="gene ID" value="ENSEBUG00000000479.1"/>
</dbReference>
<reference evidence="18" key="2">
    <citation type="submission" date="2025-09" db="UniProtKB">
        <authorList>
            <consortium name="Ensembl"/>
        </authorList>
    </citation>
    <scope>IDENTIFICATION</scope>
</reference>
<comment type="caution">
    <text evidence="17">Lacks conserved residue(s) required for the propagation of feature annotation.</text>
</comment>
<evidence type="ECO:0000256" key="9">
    <source>
        <dbReference type="ARBA" id="ARBA00022968"/>
    </source>
</evidence>
<proteinExistence type="inferred from homology"/>
<dbReference type="GO" id="GO:0000139">
    <property type="term" value="C:Golgi membrane"/>
    <property type="evidence" value="ECO:0007669"/>
    <property type="project" value="UniProtKB-SubCell"/>
</dbReference>
<comment type="similarity">
    <text evidence="5 17">Belongs to the glycosyltransferase 31 family.</text>
</comment>
<evidence type="ECO:0000256" key="17">
    <source>
        <dbReference type="RuleBase" id="RU363063"/>
    </source>
</evidence>
<dbReference type="PANTHER" id="PTHR11214">
    <property type="entry name" value="BETA-1,3-N-ACETYLGLUCOSAMINYLTRANSFERASE"/>
    <property type="match status" value="1"/>
</dbReference>
<feature type="transmembrane region" description="Helical" evidence="17">
    <location>
        <begin position="12"/>
        <end position="38"/>
    </location>
</feature>
<dbReference type="GO" id="GO:0006024">
    <property type="term" value="P:glycosaminoglycan biosynthetic process"/>
    <property type="evidence" value="ECO:0007669"/>
    <property type="project" value="UniProtKB-ARBA"/>
</dbReference>
<organism evidence="18 19">
    <name type="scientific">Eptatretus burgeri</name>
    <name type="common">Inshore hagfish</name>
    <dbReference type="NCBI Taxonomy" id="7764"/>
    <lineage>
        <taxon>Eukaryota</taxon>
        <taxon>Metazoa</taxon>
        <taxon>Chordata</taxon>
        <taxon>Craniata</taxon>
        <taxon>Vertebrata</taxon>
        <taxon>Cyclostomata</taxon>
        <taxon>Myxini</taxon>
        <taxon>Myxiniformes</taxon>
        <taxon>Myxinidae</taxon>
        <taxon>Eptatretinae</taxon>
        <taxon>Eptatretus</taxon>
    </lineage>
</organism>
<dbReference type="GeneTree" id="ENSGT00940000162229"/>
<evidence type="ECO:0000256" key="14">
    <source>
        <dbReference type="ARBA" id="ARBA00023211"/>
    </source>
</evidence>
<keyword evidence="12 17" id="KW-0472">Membrane</keyword>
<sequence length="334" mass="38647">MFYCIVQKPSVIWVSLSTHAGWCGTVCCHLILYLFFVFAMKLPSLFNNVVGFFAMCVFALSALSFFLKMYIPEVDETKQKERRSVIRSSWLAERMSDVLPRFVVGMEGLAEMDQQSLELEQKQHGDMLLLPSLRDSYENLTAKLLQAFVWLDGTVNFQFVLKADDDTFARLDVIHTELQTKEPTRLYWGFFNGRGRVKATGKWKEADWVLCDYYLPYALGGGYVLSSDLVAFLSRNADVLRPFRSEDVSLGTWLAPLAVSRFHDPRFDTEYRSRGCSHQYLVTHKQSLEDMLEKQLTLKHTGLLCKREFRTRLSYIYNWAVPPSQCCQRREGIP</sequence>
<dbReference type="Pfam" id="PF01762">
    <property type="entry name" value="Galactosyl_T"/>
    <property type="match status" value="1"/>
</dbReference>
<dbReference type="PANTHER" id="PTHR11214:SF3">
    <property type="entry name" value="BETA-1,3-GALACTOSYLTRANSFERASE 6"/>
    <property type="match status" value="1"/>
</dbReference>
<keyword evidence="19" id="KW-1185">Reference proteome</keyword>
<evidence type="ECO:0000256" key="11">
    <source>
        <dbReference type="ARBA" id="ARBA00023034"/>
    </source>
</evidence>
<dbReference type="GO" id="GO:0005797">
    <property type="term" value="C:Golgi medial cisterna"/>
    <property type="evidence" value="ECO:0007669"/>
    <property type="project" value="UniProtKB-ARBA"/>
</dbReference>
<dbReference type="AlphaFoldDB" id="A0A8C4N1K0"/>
<accession>A0A8C4N1K0</accession>
<keyword evidence="8 17" id="KW-0812">Transmembrane</keyword>
<keyword evidence="10 17" id="KW-1133">Transmembrane helix</keyword>
<dbReference type="OMA" id="LKPSHGW"/>
<keyword evidence="9" id="KW-0735">Signal-anchor</keyword>
<dbReference type="FunFam" id="3.90.550.50:FF:000018">
    <property type="entry name" value="Hexosyltransferase"/>
    <property type="match status" value="1"/>
</dbReference>